<protein>
    <submittedName>
        <fullName evidence="4">Outer membrane beta-barrel protein</fullName>
    </submittedName>
</protein>
<dbReference type="Pfam" id="PF13505">
    <property type="entry name" value="OMP_b-brl"/>
    <property type="match status" value="1"/>
</dbReference>
<feature type="domain" description="Outer membrane protein beta-barrel" evidence="3">
    <location>
        <begin position="16"/>
        <end position="257"/>
    </location>
</feature>
<name>A0ABR8KVZ9_9SPHN</name>
<keyword evidence="5" id="KW-1185">Reference proteome</keyword>
<feature type="signal peptide" evidence="2">
    <location>
        <begin position="1"/>
        <end position="27"/>
    </location>
</feature>
<keyword evidence="1 2" id="KW-0732">Signal</keyword>
<accession>A0ABR8KVZ9</accession>
<proteinExistence type="predicted"/>
<dbReference type="EMBL" id="JACXLC010000001">
    <property type="protein sequence ID" value="MBD2842381.1"/>
    <property type="molecule type" value="Genomic_DNA"/>
</dbReference>
<evidence type="ECO:0000313" key="4">
    <source>
        <dbReference type="EMBL" id="MBD2842381.1"/>
    </source>
</evidence>
<evidence type="ECO:0000256" key="1">
    <source>
        <dbReference type="ARBA" id="ARBA00022729"/>
    </source>
</evidence>
<dbReference type="Proteomes" id="UP000635384">
    <property type="component" value="Unassembled WGS sequence"/>
</dbReference>
<dbReference type="InterPro" id="IPR006315">
    <property type="entry name" value="OM_autotransptr_brl_dom"/>
</dbReference>
<sequence length="257" mass="27415">MTKTLAPRTIALALTLPAAAFATSAAAQSSDFEPEGGFYVSVQAGVSSPTDETFDGIQDPVAGSPGVAGAPAQVEVEYDEGFNGTAAIGYRLPRRVFGLLQPSIELEYAYSEADVSGGSFNGGIQRFDGDVEVHTVSINYQTDFRWAEDQRFIPFIGGGIGIADVDHNAAYFPANGIATAPTFAVTGGDTGLSLQSNIGIQYVLTDNIELQTRVRYQRITGLDFERRFVAGGADLFNADLDGRFETVNVLAGVRYRF</sequence>
<dbReference type="NCBIfam" id="TIGR01414">
    <property type="entry name" value="autotrans_barl"/>
    <property type="match status" value="1"/>
</dbReference>
<dbReference type="SUPFAM" id="SSF56925">
    <property type="entry name" value="OMPA-like"/>
    <property type="match status" value="1"/>
</dbReference>
<dbReference type="InterPro" id="IPR011250">
    <property type="entry name" value="OMP/PagP_B-barrel"/>
</dbReference>
<comment type="caution">
    <text evidence="4">The sequence shown here is derived from an EMBL/GenBank/DDBJ whole genome shotgun (WGS) entry which is preliminary data.</text>
</comment>
<dbReference type="RefSeq" id="WP_190787844.1">
    <property type="nucleotide sequence ID" value="NZ_JACXLC010000001.1"/>
</dbReference>
<dbReference type="Gene3D" id="2.40.160.20">
    <property type="match status" value="1"/>
</dbReference>
<feature type="chain" id="PRO_5045641996" evidence="2">
    <location>
        <begin position="28"/>
        <end position="257"/>
    </location>
</feature>
<organism evidence="4 5">
    <name type="scientific">Erythrobacter rubeus</name>
    <dbReference type="NCBI Taxonomy" id="2760803"/>
    <lineage>
        <taxon>Bacteria</taxon>
        <taxon>Pseudomonadati</taxon>
        <taxon>Pseudomonadota</taxon>
        <taxon>Alphaproteobacteria</taxon>
        <taxon>Sphingomonadales</taxon>
        <taxon>Erythrobacteraceae</taxon>
        <taxon>Erythrobacter/Porphyrobacter group</taxon>
        <taxon>Erythrobacter</taxon>
    </lineage>
</organism>
<evidence type="ECO:0000259" key="3">
    <source>
        <dbReference type="Pfam" id="PF13505"/>
    </source>
</evidence>
<evidence type="ECO:0000256" key="2">
    <source>
        <dbReference type="SAM" id="SignalP"/>
    </source>
</evidence>
<dbReference type="InterPro" id="IPR027385">
    <property type="entry name" value="Beta-barrel_OMP"/>
</dbReference>
<reference evidence="4 5" key="1">
    <citation type="submission" date="2020-09" db="EMBL/GenBank/DDBJ databases">
        <authorList>
            <person name="Yoon J.-W."/>
        </authorList>
    </citation>
    <scope>NUCLEOTIDE SEQUENCE [LARGE SCALE GENOMIC DNA]</scope>
    <source>
        <strain evidence="4 5">KMU-140</strain>
    </source>
</reference>
<gene>
    <name evidence="4" type="ORF">IB285_08945</name>
</gene>
<evidence type="ECO:0000313" key="5">
    <source>
        <dbReference type="Proteomes" id="UP000635384"/>
    </source>
</evidence>